<dbReference type="Proteomes" id="UP000183407">
    <property type="component" value="Unassembled WGS sequence"/>
</dbReference>
<organism evidence="1 2">
    <name type="scientific">Rhodococcus jostii</name>
    <dbReference type="NCBI Taxonomy" id="132919"/>
    <lineage>
        <taxon>Bacteria</taxon>
        <taxon>Bacillati</taxon>
        <taxon>Actinomycetota</taxon>
        <taxon>Actinomycetes</taxon>
        <taxon>Mycobacteriales</taxon>
        <taxon>Nocardiaceae</taxon>
        <taxon>Rhodococcus</taxon>
    </lineage>
</organism>
<evidence type="ECO:0000313" key="2">
    <source>
        <dbReference type="Proteomes" id="UP000183407"/>
    </source>
</evidence>
<evidence type="ECO:0000313" key="1">
    <source>
        <dbReference type="EMBL" id="SEC37099.1"/>
    </source>
</evidence>
<gene>
    <name evidence="1" type="ORF">SAMN04490220_1464</name>
</gene>
<protein>
    <submittedName>
        <fullName evidence="1">Uncharacterized protein</fullName>
    </submittedName>
</protein>
<proteinExistence type="predicted"/>
<dbReference type="RefSeq" id="WP_162850312.1">
    <property type="nucleotide sequence ID" value="NZ_FNTL01000004.1"/>
</dbReference>
<name>A0A1H4RZ08_RHOJO</name>
<sequence length="50" mass="5533">MVTLVLHAAAALLVLFFRALSRPASGHRTIVTDGFEDRYEQVNDIAPRHG</sequence>
<dbReference type="AlphaFoldDB" id="A0A1H4RZ08"/>
<dbReference type="EMBL" id="FNTL01000004">
    <property type="protein sequence ID" value="SEC37099.1"/>
    <property type="molecule type" value="Genomic_DNA"/>
</dbReference>
<reference evidence="2" key="1">
    <citation type="submission" date="2016-10" db="EMBL/GenBank/DDBJ databases">
        <authorList>
            <person name="Varghese N."/>
        </authorList>
    </citation>
    <scope>NUCLEOTIDE SEQUENCE [LARGE SCALE GENOMIC DNA]</scope>
    <source>
        <strain evidence="2">DSM 44719</strain>
    </source>
</reference>
<accession>A0A1H4RZ08</accession>